<accession>A0A8J3IIG8</accession>
<dbReference type="AlphaFoldDB" id="A0A8J3IIG8"/>
<proteinExistence type="predicted"/>
<dbReference type="RefSeq" id="WP_220203849.1">
    <property type="nucleotide sequence ID" value="NZ_BNJK01000001.1"/>
</dbReference>
<evidence type="ECO:0000313" key="2">
    <source>
        <dbReference type="Proteomes" id="UP000597444"/>
    </source>
</evidence>
<keyword evidence="2" id="KW-1185">Reference proteome</keyword>
<evidence type="ECO:0000313" key="1">
    <source>
        <dbReference type="EMBL" id="GHO93043.1"/>
    </source>
</evidence>
<organism evidence="1 2">
    <name type="scientific">Reticulibacter mediterranei</name>
    <dbReference type="NCBI Taxonomy" id="2778369"/>
    <lineage>
        <taxon>Bacteria</taxon>
        <taxon>Bacillati</taxon>
        <taxon>Chloroflexota</taxon>
        <taxon>Ktedonobacteria</taxon>
        <taxon>Ktedonobacterales</taxon>
        <taxon>Reticulibacteraceae</taxon>
        <taxon>Reticulibacter</taxon>
    </lineage>
</organism>
<name>A0A8J3IIG8_9CHLR</name>
<sequence length="70" mass="7911">MKQHEVVSAVELLKQLHQHQWVRPAGSVSLYRCSFGSCNARAVCPGCQNRLDIVSVKLAGFSVYWCPKHR</sequence>
<protein>
    <submittedName>
        <fullName evidence="1">Uncharacterized protein</fullName>
    </submittedName>
</protein>
<dbReference type="Proteomes" id="UP000597444">
    <property type="component" value="Unassembled WGS sequence"/>
</dbReference>
<gene>
    <name evidence="1" type="ORF">KSF_030910</name>
</gene>
<reference evidence="1" key="1">
    <citation type="submission" date="2020-10" db="EMBL/GenBank/DDBJ databases">
        <title>Taxonomic study of unclassified bacteria belonging to the class Ktedonobacteria.</title>
        <authorList>
            <person name="Yabe S."/>
            <person name="Wang C.M."/>
            <person name="Zheng Y."/>
            <person name="Sakai Y."/>
            <person name="Cavaletti L."/>
            <person name="Monciardini P."/>
            <person name="Donadio S."/>
        </authorList>
    </citation>
    <scope>NUCLEOTIDE SEQUENCE</scope>
    <source>
        <strain evidence="1">ID150040</strain>
    </source>
</reference>
<dbReference type="EMBL" id="BNJK01000001">
    <property type="protein sequence ID" value="GHO93043.1"/>
    <property type="molecule type" value="Genomic_DNA"/>
</dbReference>
<comment type="caution">
    <text evidence="1">The sequence shown here is derived from an EMBL/GenBank/DDBJ whole genome shotgun (WGS) entry which is preliminary data.</text>
</comment>